<dbReference type="EMBL" id="GL732629">
    <property type="protein sequence ID" value="EFX69851.1"/>
    <property type="molecule type" value="Genomic_DNA"/>
</dbReference>
<gene>
    <name evidence="1" type="ORF">DAPPUDRAFT_257952</name>
</gene>
<name>E9HEI3_DAPPU</name>
<dbReference type="Proteomes" id="UP000000305">
    <property type="component" value="Unassembled WGS sequence"/>
</dbReference>
<dbReference type="HOGENOM" id="CLU_2981151_0_0_1"/>
<protein>
    <submittedName>
        <fullName evidence="1">Uncharacterized protein</fullName>
    </submittedName>
</protein>
<dbReference type="InParanoid" id="E9HEI3"/>
<accession>E9HEI3</accession>
<proteinExistence type="predicted"/>
<evidence type="ECO:0000313" key="2">
    <source>
        <dbReference type="Proteomes" id="UP000000305"/>
    </source>
</evidence>
<reference evidence="1 2" key="1">
    <citation type="journal article" date="2011" name="Science">
        <title>The ecoresponsive genome of Daphnia pulex.</title>
        <authorList>
            <person name="Colbourne J.K."/>
            <person name="Pfrender M.E."/>
            <person name="Gilbert D."/>
            <person name="Thomas W.K."/>
            <person name="Tucker A."/>
            <person name="Oakley T.H."/>
            <person name="Tokishita S."/>
            <person name="Aerts A."/>
            <person name="Arnold G.J."/>
            <person name="Basu M.K."/>
            <person name="Bauer D.J."/>
            <person name="Caceres C.E."/>
            <person name="Carmel L."/>
            <person name="Casola C."/>
            <person name="Choi J.H."/>
            <person name="Detter J.C."/>
            <person name="Dong Q."/>
            <person name="Dusheyko S."/>
            <person name="Eads B.D."/>
            <person name="Frohlich T."/>
            <person name="Geiler-Samerotte K.A."/>
            <person name="Gerlach D."/>
            <person name="Hatcher P."/>
            <person name="Jogdeo S."/>
            <person name="Krijgsveld J."/>
            <person name="Kriventseva E.V."/>
            <person name="Kultz D."/>
            <person name="Laforsch C."/>
            <person name="Lindquist E."/>
            <person name="Lopez J."/>
            <person name="Manak J.R."/>
            <person name="Muller J."/>
            <person name="Pangilinan J."/>
            <person name="Patwardhan R.P."/>
            <person name="Pitluck S."/>
            <person name="Pritham E.J."/>
            <person name="Rechtsteiner A."/>
            <person name="Rho M."/>
            <person name="Rogozin I.B."/>
            <person name="Sakarya O."/>
            <person name="Salamov A."/>
            <person name="Schaack S."/>
            <person name="Shapiro H."/>
            <person name="Shiga Y."/>
            <person name="Skalitzky C."/>
            <person name="Smith Z."/>
            <person name="Souvorov A."/>
            <person name="Sung W."/>
            <person name="Tang Z."/>
            <person name="Tsuchiya D."/>
            <person name="Tu H."/>
            <person name="Vos H."/>
            <person name="Wang M."/>
            <person name="Wolf Y.I."/>
            <person name="Yamagata H."/>
            <person name="Yamada T."/>
            <person name="Ye Y."/>
            <person name="Shaw J.R."/>
            <person name="Andrews J."/>
            <person name="Crease T.J."/>
            <person name="Tang H."/>
            <person name="Lucas S.M."/>
            <person name="Robertson H.M."/>
            <person name="Bork P."/>
            <person name="Koonin E.V."/>
            <person name="Zdobnov E.M."/>
            <person name="Grigoriev I.V."/>
            <person name="Lynch M."/>
            <person name="Boore J.L."/>
        </authorList>
    </citation>
    <scope>NUCLEOTIDE SEQUENCE [LARGE SCALE GENOMIC DNA]</scope>
</reference>
<organism evidence="1 2">
    <name type="scientific">Daphnia pulex</name>
    <name type="common">Water flea</name>
    <dbReference type="NCBI Taxonomy" id="6669"/>
    <lineage>
        <taxon>Eukaryota</taxon>
        <taxon>Metazoa</taxon>
        <taxon>Ecdysozoa</taxon>
        <taxon>Arthropoda</taxon>
        <taxon>Crustacea</taxon>
        <taxon>Branchiopoda</taxon>
        <taxon>Diplostraca</taxon>
        <taxon>Cladocera</taxon>
        <taxon>Anomopoda</taxon>
        <taxon>Daphniidae</taxon>
        <taxon>Daphnia</taxon>
    </lineage>
</organism>
<sequence length="58" mass="6826">MNPGGRLLSHQNVKLSHFRQYRRFNIGHLGPCYNFCQCRRFNTGRKPEYFCVPKGGHT</sequence>
<keyword evidence="2" id="KW-1185">Reference proteome</keyword>
<evidence type="ECO:0000313" key="1">
    <source>
        <dbReference type="EMBL" id="EFX69851.1"/>
    </source>
</evidence>
<dbReference type="KEGG" id="dpx:DAPPUDRAFT_257952"/>
<dbReference type="AlphaFoldDB" id="E9HEI3"/>